<dbReference type="EMBL" id="JACIFX010000002">
    <property type="protein sequence ID" value="MBB4228414.1"/>
    <property type="molecule type" value="Genomic_DNA"/>
</dbReference>
<proteinExistence type="predicted"/>
<organism evidence="2 3">
    <name type="scientific">Rhizobium mongolense</name>
    <dbReference type="NCBI Taxonomy" id="57676"/>
    <lineage>
        <taxon>Bacteria</taxon>
        <taxon>Pseudomonadati</taxon>
        <taxon>Pseudomonadota</taxon>
        <taxon>Alphaproteobacteria</taxon>
        <taxon>Hyphomicrobiales</taxon>
        <taxon>Rhizobiaceae</taxon>
        <taxon>Rhizobium/Agrobacterium group</taxon>
        <taxon>Rhizobium</taxon>
    </lineage>
</organism>
<sequence>MAGCGADCAASCGGMEATRYASDTTDAARPDRATGTGLGRQRPWPWWNAGASHMNDAFRKAFFDQLGLISLQQELRRLNHAS</sequence>
<comment type="caution">
    <text evidence="2">The sequence shown here is derived from an EMBL/GenBank/DDBJ whole genome shotgun (WGS) entry which is preliminary data.</text>
</comment>
<gene>
    <name evidence="2" type="ORF">GGD56_002240</name>
</gene>
<evidence type="ECO:0000313" key="3">
    <source>
        <dbReference type="Proteomes" id="UP000551353"/>
    </source>
</evidence>
<evidence type="ECO:0000313" key="2">
    <source>
        <dbReference type="EMBL" id="MBB4228414.1"/>
    </source>
</evidence>
<dbReference type="Proteomes" id="UP000551353">
    <property type="component" value="Unassembled WGS sequence"/>
</dbReference>
<accession>A0ABR6IKL6</accession>
<protein>
    <submittedName>
        <fullName evidence="2">Uncharacterized protein</fullName>
    </submittedName>
</protein>
<name>A0ABR6IKL6_9HYPH</name>
<feature type="region of interest" description="Disordered" evidence="1">
    <location>
        <begin position="20"/>
        <end position="44"/>
    </location>
</feature>
<keyword evidence="3" id="KW-1185">Reference proteome</keyword>
<evidence type="ECO:0000256" key="1">
    <source>
        <dbReference type="SAM" id="MobiDB-lite"/>
    </source>
</evidence>
<reference evidence="2 3" key="1">
    <citation type="submission" date="2020-08" db="EMBL/GenBank/DDBJ databases">
        <title>Genomic Encyclopedia of Type Strains, Phase IV (KMG-V): Genome sequencing to study the core and pangenomes of soil and plant-associated prokaryotes.</title>
        <authorList>
            <person name="Whitman W."/>
        </authorList>
    </citation>
    <scope>NUCLEOTIDE SEQUENCE [LARGE SCALE GENOMIC DNA]</scope>
    <source>
        <strain evidence="2 3">SEMIA 4087</strain>
    </source>
</reference>